<evidence type="ECO:0000313" key="2">
    <source>
        <dbReference type="Proteomes" id="UP000244173"/>
    </source>
</evidence>
<dbReference type="KEGG" id="maer:DAI18_03065"/>
<dbReference type="OrthoDB" id="8588195at2"/>
<dbReference type="Proteomes" id="UP000244173">
    <property type="component" value="Chromosome"/>
</dbReference>
<dbReference type="EMBL" id="CP028519">
    <property type="protein sequence ID" value="AVY93132.1"/>
    <property type="molecule type" value="Genomic_DNA"/>
</dbReference>
<protein>
    <submittedName>
        <fullName evidence="1">Uncharacterized protein</fullName>
    </submittedName>
</protein>
<organism evidence="1 2">
    <name type="scientific">Microvirgula aerodenitrificans</name>
    <dbReference type="NCBI Taxonomy" id="57480"/>
    <lineage>
        <taxon>Bacteria</taxon>
        <taxon>Pseudomonadati</taxon>
        <taxon>Pseudomonadota</taxon>
        <taxon>Betaproteobacteria</taxon>
        <taxon>Neisseriales</taxon>
        <taxon>Aquaspirillaceae</taxon>
        <taxon>Microvirgula</taxon>
    </lineage>
</organism>
<keyword evidence="2" id="KW-1185">Reference proteome</keyword>
<reference evidence="1 2" key="1">
    <citation type="submission" date="2018-04" db="EMBL/GenBank/DDBJ databases">
        <title>Denitrifier Microvirgula.</title>
        <authorList>
            <person name="Anderson E."/>
            <person name="Jang J."/>
            <person name="Ishii S."/>
        </authorList>
    </citation>
    <scope>NUCLEOTIDE SEQUENCE [LARGE SCALE GENOMIC DNA]</scope>
    <source>
        <strain evidence="1 2">BE2.4</strain>
    </source>
</reference>
<accession>A0A2S0P713</accession>
<evidence type="ECO:0000313" key="1">
    <source>
        <dbReference type="EMBL" id="AVY93132.1"/>
    </source>
</evidence>
<sequence length="127" mass="14495">MPDRELSKCRDIVVLAEPDAAAALLGRLPGVSAQAFPDQQRVTVRYDVDQHQYQQLRALLLQCGFPLEDSHYARMRDALIDYSESVQLHNLGVPATALKSREAYMHVYEQHMHGDHDATPEELRREL</sequence>
<proteinExistence type="predicted"/>
<dbReference type="RefSeq" id="WP_051528993.1">
    <property type="nucleotide sequence ID" value="NZ_CP028519.1"/>
</dbReference>
<dbReference type="STRING" id="1122240.GCA_000620105_03075"/>
<dbReference type="AlphaFoldDB" id="A0A2S0P713"/>
<name>A0A2S0P713_9NEIS</name>
<gene>
    <name evidence="1" type="ORF">DAI18_03065</name>
</gene>